<evidence type="ECO:0000256" key="7">
    <source>
        <dbReference type="ARBA" id="ARBA00023239"/>
    </source>
</evidence>
<evidence type="ECO:0000256" key="4">
    <source>
        <dbReference type="ARBA" id="ARBA00022763"/>
    </source>
</evidence>
<comment type="similarity">
    <text evidence="2">Belongs to the type-1 OGG1 family.</text>
</comment>
<feature type="region of interest" description="Disordered" evidence="14">
    <location>
        <begin position="328"/>
        <end position="350"/>
    </location>
</feature>
<dbReference type="GO" id="GO:0140078">
    <property type="term" value="F:class I DNA-(apurinic or apyrimidinic site) endonuclease activity"/>
    <property type="evidence" value="ECO:0007669"/>
    <property type="project" value="UniProtKB-EC"/>
</dbReference>
<keyword evidence="6" id="KW-0234">DNA repair</keyword>
<keyword evidence="5" id="KW-0378">Hydrolase</keyword>
<evidence type="ECO:0000256" key="12">
    <source>
        <dbReference type="ARBA" id="ARBA00044632"/>
    </source>
</evidence>
<dbReference type="CDD" id="cd00056">
    <property type="entry name" value="ENDO3c"/>
    <property type="match status" value="1"/>
</dbReference>
<evidence type="ECO:0000256" key="14">
    <source>
        <dbReference type="SAM" id="MobiDB-lite"/>
    </source>
</evidence>
<keyword evidence="17" id="KW-1185">Reference proteome</keyword>
<evidence type="ECO:0000256" key="5">
    <source>
        <dbReference type="ARBA" id="ARBA00022801"/>
    </source>
</evidence>
<dbReference type="Pfam" id="PF07934">
    <property type="entry name" value="OGG_N"/>
    <property type="match status" value="1"/>
</dbReference>
<dbReference type="Pfam" id="PF00730">
    <property type="entry name" value="HhH-GPD"/>
    <property type="match status" value="1"/>
</dbReference>
<dbReference type="GO" id="GO:0006289">
    <property type="term" value="P:nucleotide-excision repair"/>
    <property type="evidence" value="ECO:0007669"/>
    <property type="project" value="InterPro"/>
</dbReference>
<dbReference type="GO" id="GO:0034039">
    <property type="term" value="F:8-oxo-7,8-dihydroguanine DNA N-glycosylase activity"/>
    <property type="evidence" value="ECO:0007669"/>
    <property type="project" value="TreeGrafter"/>
</dbReference>
<dbReference type="GO" id="GO:0003684">
    <property type="term" value="F:damaged DNA binding"/>
    <property type="evidence" value="ECO:0007669"/>
    <property type="project" value="InterPro"/>
</dbReference>
<dbReference type="InterPro" id="IPR052054">
    <property type="entry name" value="Oxidative_DNA_repair_enzyme"/>
</dbReference>
<comment type="function">
    <text evidence="11">DNA repair enzyme that incises DNA at 8-oxoG residues. Excises 7,8-dihydro-8-oxoguanine and 2,6-diamino-4-hydroxy-5-N-methylformamidopyrimidine (FAPY) from damaged DNA. Has a beta-lyase activity that nicks DNA 3' to the lesion.</text>
</comment>
<keyword evidence="9" id="KW-0511">Multifunctional enzyme</keyword>
<evidence type="ECO:0000256" key="11">
    <source>
        <dbReference type="ARBA" id="ARBA00025652"/>
    </source>
</evidence>
<feature type="compositionally biased region" description="Basic residues" evidence="14">
    <location>
        <begin position="331"/>
        <end position="350"/>
    </location>
</feature>
<dbReference type="PANTHER" id="PTHR10242">
    <property type="entry name" value="8-OXOGUANINE DNA GLYCOSYLASE"/>
    <property type="match status" value="1"/>
</dbReference>
<accession>A0A9P0G395</accession>
<evidence type="ECO:0000256" key="13">
    <source>
        <dbReference type="ARBA" id="ARBA00073127"/>
    </source>
</evidence>
<dbReference type="EMBL" id="OU963863">
    <property type="protein sequence ID" value="CAH0766082.1"/>
    <property type="molecule type" value="Genomic_DNA"/>
</dbReference>
<evidence type="ECO:0000256" key="10">
    <source>
        <dbReference type="ARBA" id="ARBA00023295"/>
    </source>
</evidence>
<dbReference type="FunFam" id="1.10.340.30:FF:000006">
    <property type="entry name" value="N-glycosylase/DNA lyase isoform X2"/>
    <property type="match status" value="1"/>
</dbReference>
<evidence type="ECO:0000313" key="17">
    <source>
        <dbReference type="Proteomes" id="UP001152759"/>
    </source>
</evidence>
<dbReference type="GO" id="GO:0006285">
    <property type="term" value="P:base-excision repair, AP site formation"/>
    <property type="evidence" value="ECO:0007669"/>
    <property type="project" value="TreeGrafter"/>
</dbReference>
<dbReference type="FunFam" id="1.10.1670.10:FF:000005">
    <property type="entry name" value="N-glycosylase/DNA lyase OGG1"/>
    <property type="match status" value="1"/>
</dbReference>
<keyword evidence="4" id="KW-0227">DNA damage</keyword>
<dbReference type="Gene3D" id="1.10.340.30">
    <property type="entry name" value="Hypothetical protein, domain 2"/>
    <property type="match status" value="1"/>
</dbReference>
<reference evidence="16" key="1">
    <citation type="submission" date="2021-12" db="EMBL/GenBank/DDBJ databases">
        <authorList>
            <person name="King R."/>
        </authorList>
    </citation>
    <scope>NUCLEOTIDE SEQUENCE</scope>
</reference>
<feature type="region of interest" description="Disordered" evidence="14">
    <location>
        <begin position="55"/>
        <end position="74"/>
    </location>
</feature>
<dbReference type="EC" id="4.2.99.18" evidence="3"/>
<gene>
    <name evidence="16" type="ORF">BEMITA_LOCUS4146</name>
</gene>
<keyword evidence="7" id="KW-0456">Lyase</keyword>
<evidence type="ECO:0000256" key="6">
    <source>
        <dbReference type="ARBA" id="ARBA00023204"/>
    </source>
</evidence>
<dbReference type="Gene3D" id="3.30.310.40">
    <property type="match status" value="1"/>
</dbReference>
<evidence type="ECO:0000259" key="15">
    <source>
        <dbReference type="SMART" id="SM00478"/>
    </source>
</evidence>
<protein>
    <recommendedName>
        <fullName evidence="13">N-glycosylase/DNA lyase</fullName>
        <ecNumber evidence="3">4.2.99.18</ecNumber>
    </recommendedName>
</protein>
<dbReference type="SMART" id="SM00478">
    <property type="entry name" value="ENDO3c"/>
    <property type="match status" value="1"/>
</dbReference>
<dbReference type="InterPro" id="IPR012904">
    <property type="entry name" value="OGG_N"/>
</dbReference>
<dbReference type="SUPFAM" id="SSF48150">
    <property type="entry name" value="DNA-glycosylase"/>
    <property type="match status" value="1"/>
</dbReference>
<sequence length="350" mass="40331">MDLSRLRQIYYCVMRESAFQKRWKEIKDGKWRGVFLNKVWTLWNDKEFLYYEVESGTPNPSKSSKRIKSSTLPGDSQLNDEDLLQSYLRLDVPLQKFYSEWSKSDPLFEKVSNDFLGVRLLNQDVVENIFSFICSSNNNIIRISSMVEKLCLFYGNEIATVDGIKYYSFPKVTALADPSVESKLRSAGFGYRAKFIQQSAEKIVELGEEAWLTNLQKLPYIDAKKELMKLAGIGAKVADCICLMSLNHLEAIPVDTHVFQIAQRYMPHLKKCKTVTDKVYNEIGEYFRSLYGVYAGWAHTILFCADLRKFQDVPTNKEHTIESIKETKKAAAMKRKNAPTKTAVKKAKRK</sequence>
<comment type="subcellular location">
    <subcellularLocation>
        <location evidence="1">Nucleus</location>
    </subcellularLocation>
</comment>
<dbReference type="InterPro" id="IPR023170">
    <property type="entry name" value="HhH_base_excis_C"/>
</dbReference>
<dbReference type="Proteomes" id="UP001152759">
    <property type="component" value="Chromosome 2"/>
</dbReference>
<evidence type="ECO:0000256" key="9">
    <source>
        <dbReference type="ARBA" id="ARBA00023268"/>
    </source>
</evidence>
<organism evidence="16 17">
    <name type="scientific">Bemisia tabaci</name>
    <name type="common">Sweetpotato whitefly</name>
    <name type="synonym">Aleurodes tabaci</name>
    <dbReference type="NCBI Taxonomy" id="7038"/>
    <lineage>
        <taxon>Eukaryota</taxon>
        <taxon>Metazoa</taxon>
        <taxon>Ecdysozoa</taxon>
        <taxon>Arthropoda</taxon>
        <taxon>Hexapoda</taxon>
        <taxon>Insecta</taxon>
        <taxon>Pterygota</taxon>
        <taxon>Neoptera</taxon>
        <taxon>Paraneoptera</taxon>
        <taxon>Hemiptera</taxon>
        <taxon>Sternorrhyncha</taxon>
        <taxon>Aleyrodoidea</taxon>
        <taxon>Aleyrodidae</taxon>
        <taxon>Aleyrodinae</taxon>
        <taxon>Bemisia</taxon>
    </lineage>
</organism>
<evidence type="ECO:0000256" key="1">
    <source>
        <dbReference type="ARBA" id="ARBA00004123"/>
    </source>
</evidence>
<comment type="catalytic activity">
    <reaction evidence="12">
        <text>2'-deoxyribonucleotide-(2'-deoxyribose 5'-phosphate)-2'-deoxyribonucleotide-DNA = a 3'-end 2'-deoxyribonucleotide-(2,3-dehydro-2,3-deoxyribose 5'-phosphate)-DNA + a 5'-end 5'-phospho-2'-deoxyribonucleoside-DNA + H(+)</text>
        <dbReference type="Rhea" id="RHEA:66592"/>
        <dbReference type="Rhea" id="RHEA-COMP:13180"/>
        <dbReference type="Rhea" id="RHEA-COMP:16897"/>
        <dbReference type="Rhea" id="RHEA-COMP:17067"/>
        <dbReference type="ChEBI" id="CHEBI:15378"/>
        <dbReference type="ChEBI" id="CHEBI:136412"/>
        <dbReference type="ChEBI" id="CHEBI:157695"/>
        <dbReference type="ChEBI" id="CHEBI:167181"/>
        <dbReference type="EC" id="4.2.99.18"/>
    </reaction>
</comment>
<proteinExistence type="inferred from homology"/>
<keyword evidence="10" id="KW-0326">Glycosidase</keyword>
<evidence type="ECO:0000256" key="8">
    <source>
        <dbReference type="ARBA" id="ARBA00023242"/>
    </source>
</evidence>
<name>A0A9P0G395_BEMTA</name>
<dbReference type="AlphaFoldDB" id="A0A9P0G395"/>
<evidence type="ECO:0000313" key="16">
    <source>
        <dbReference type="EMBL" id="CAH0766082.1"/>
    </source>
</evidence>
<dbReference type="PANTHER" id="PTHR10242:SF2">
    <property type="entry name" value="N-GLYCOSYLASE_DNA LYASE"/>
    <property type="match status" value="1"/>
</dbReference>
<keyword evidence="8" id="KW-0539">Nucleus</keyword>
<dbReference type="Gene3D" id="1.10.1670.10">
    <property type="entry name" value="Helix-hairpin-Helix base-excision DNA repair enzymes (C-terminal)"/>
    <property type="match status" value="1"/>
</dbReference>
<evidence type="ECO:0000256" key="3">
    <source>
        <dbReference type="ARBA" id="ARBA00012720"/>
    </source>
</evidence>
<dbReference type="InterPro" id="IPR003265">
    <property type="entry name" value="HhH-GPD_domain"/>
</dbReference>
<dbReference type="InterPro" id="IPR011257">
    <property type="entry name" value="DNA_glycosylase"/>
</dbReference>
<dbReference type="SUPFAM" id="SSF55945">
    <property type="entry name" value="TATA-box binding protein-like"/>
    <property type="match status" value="1"/>
</dbReference>
<dbReference type="GO" id="GO:0005634">
    <property type="term" value="C:nucleus"/>
    <property type="evidence" value="ECO:0007669"/>
    <property type="project" value="UniProtKB-SubCell"/>
</dbReference>
<evidence type="ECO:0000256" key="2">
    <source>
        <dbReference type="ARBA" id="ARBA00010679"/>
    </source>
</evidence>
<feature type="domain" description="HhH-GPD" evidence="15">
    <location>
        <begin position="134"/>
        <end position="307"/>
    </location>
</feature>